<feature type="region of interest" description="Disordered" evidence="1">
    <location>
        <begin position="862"/>
        <end position="882"/>
    </location>
</feature>
<reference evidence="2 3" key="1">
    <citation type="submission" date="2017-03" db="EMBL/GenBank/DDBJ databases">
        <title>An alternative strategy for trypanosome survival in the mammalian bloodstream revealed through genome and transcriptome analysis of the ubiquitous bovine parasite Trypanosoma (Megatrypanum) theileri.</title>
        <authorList>
            <person name="Kelly S."/>
            <person name="Ivens A."/>
            <person name="Mott A."/>
            <person name="O'Neill E."/>
            <person name="Emms D."/>
            <person name="Macleod O."/>
            <person name="Voorheis P."/>
            <person name="Matthews J."/>
            <person name="Matthews K."/>
            <person name="Carrington M."/>
        </authorList>
    </citation>
    <scope>NUCLEOTIDE SEQUENCE [LARGE SCALE GENOMIC DNA]</scope>
    <source>
        <strain evidence="2">Edinburgh</strain>
    </source>
</reference>
<protein>
    <submittedName>
        <fullName evidence="2">Cpc1/kpl2</fullName>
    </submittedName>
</protein>
<feature type="region of interest" description="Disordered" evidence="1">
    <location>
        <begin position="412"/>
        <end position="472"/>
    </location>
</feature>
<dbReference type="PANTHER" id="PTHR14919:SF0">
    <property type="entry name" value="SPERM FLAGELLAR PROTEIN 2"/>
    <property type="match status" value="1"/>
</dbReference>
<dbReference type="VEuPathDB" id="TriTrypDB:TM35_000341390"/>
<feature type="compositionally biased region" description="Basic and acidic residues" evidence="1">
    <location>
        <begin position="440"/>
        <end position="457"/>
    </location>
</feature>
<name>A0A1X0NLJ2_9TRYP</name>
<dbReference type="InterPro" id="IPR011992">
    <property type="entry name" value="EF-hand-dom_pair"/>
</dbReference>
<evidence type="ECO:0000313" key="3">
    <source>
        <dbReference type="Proteomes" id="UP000192257"/>
    </source>
</evidence>
<dbReference type="EMBL" id="NBCO01000034">
    <property type="protein sequence ID" value="ORC85527.1"/>
    <property type="molecule type" value="Genomic_DNA"/>
</dbReference>
<keyword evidence="3" id="KW-1185">Reference proteome</keyword>
<accession>A0A1X0NLJ2</accession>
<dbReference type="SUPFAM" id="SSF47473">
    <property type="entry name" value="EF-hand"/>
    <property type="match status" value="1"/>
</dbReference>
<comment type="caution">
    <text evidence="2">The sequence shown here is derived from an EMBL/GenBank/DDBJ whole genome shotgun (WGS) entry which is preliminary data.</text>
</comment>
<dbReference type="InterPro" id="IPR027417">
    <property type="entry name" value="P-loop_NTPase"/>
</dbReference>
<dbReference type="PANTHER" id="PTHR14919">
    <property type="entry name" value="KPL2-RELATED"/>
    <property type="match status" value="1"/>
</dbReference>
<feature type="compositionally biased region" description="Acidic residues" evidence="1">
    <location>
        <begin position="1166"/>
        <end position="1178"/>
    </location>
</feature>
<organism evidence="2 3">
    <name type="scientific">Trypanosoma theileri</name>
    <dbReference type="NCBI Taxonomy" id="67003"/>
    <lineage>
        <taxon>Eukaryota</taxon>
        <taxon>Discoba</taxon>
        <taxon>Euglenozoa</taxon>
        <taxon>Kinetoplastea</taxon>
        <taxon>Metakinetoplastina</taxon>
        <taxon>Trypanosomatida</taxon>
        <taxon>Trypanosomatidae</taxon>
        <taxon>Trypanosoma</taxon>
    </lineage>
</organism>
<evidence type="ECO:0000313" key="2">
    <source>
        <dbReference type="EMBL" id="ORC85527.1"/>
    </source>
</evidence>
<dbReference type="RefSeq" id="XP_028879593.1">
    <property type="nucleotide sequence ID" value="XM_029029037.1"/>
</dbReference>
<dbReference type="Gene3D" id="3.40.50.300">
    <property type="entry name" value="P-loop containing nucleotide triphosphate hydrolases"/>
    <property type="match status" value="1"/>
</dbReference>
<sequence length="1355" mass="154742">MDAAEEFVVSLLAEREEEERRREARRRRRVDFITAGNEERARRSKEELGQVLKRSAGMMSCVEREFRDSLGEMCNWWDLISEHILEERRECKKAVELQKRLNSMYLSTTLRREFTEQSSVVENDERRFLELVEFCEQEENRTKEEVIEEVINSILISMDNSIDFMEEHALVEYGRNNILADLALNSFIRKHNHPSLTENDIANIGFLYIFGCHPFHITGDAFLFLIHTMYDKMNPEPSEITRYDVCRQPVFLIDGPKLSGKTVVSREVSTKLSLLHLTDRDLVKHAIEAYRNERDGLPTLRTVEDSEALPVLTAYEERNEADEEVAYHSDAHVVQVVESFVRLSPWAEAGAAIEAALLRGEAVDPAVVVRLARLQMSTPPAVGGGLLFDGVVAGLAGLQALERVIPPRVHPHEGALKSWPPAPPSSGDSHNGPAGPLLVRRLEPRAERPPTRSDGKVRPPKKGVDLSALPPPVLPEVERPELTVEETQALVRWEQHLRTHTHSLFSAIVYIHCGVREIFGRFAGLRIDKETLEQYHMVFNPPPPDRVPYVVNLDRTRTSTAQLHRVVLSQQKTWEQIQRWLLRENGENENVHEVNGEQQLENIVVDVKQILENAQKEFVLGLQLHDAALAAKERQQYIERTITEQEENRENERKRLIALYNECGAPIPPELEARPPLSPYYSIPNDLPGAFINGLLTFTTNYEKEYAWFGTELESLVSVLLEHRILAMNVFYRFWNQPDEKQLKLDSFTSNYNQLPVALLGQVPCKEELHLLVDHLKDELFRIVECTRNEANAKIENITKRESFLGPWSMSVCNIGVATAQLEVERFLTTLNLTAMYFGGVVSEPCIFEDLESELIIMRSTPENVQEQTKGKEKKTQGTKKGPKVEEVLEKTIEDMFVESITKLVTTVTNYVEKILGVTTAATKIRENGKASITFTDDGKPTLILSKCLPFAETELEKVQERISIIQQFFIRLLREGEVYCARMKDDMLSHTREKQMNQASAVNTAIYVIRNAIEEERSIPDIHLGRDTFYIDPVVTGRAPTHPELVTEDLQTLVPSAEPKIHPTLTVARLIDMIHAFQSVAPDYALSHTEYLQIVRPTDYSGAATKNERLKTQEEVFASFDPLNSGVIDWREFVIHLLLWCAPVPEVTSTAKKETTTTVAKKKEEEEEQEKEEEEEEDTRKVENYYIPECSVTHLLETRADLGLEAITRDVFFDIPFFFDKYLSDERLESYVRLLWMTFAGDKEFLDPMPLLAMLCIDRQPIRGAQKAFYVLSTAQSGTLTIEDIDRAFHVQVNNARNMCLPDVFSKENIATLYDGAPSLSFQSVCERAMGRNMLNSTEAFRRKSFTTDAPHVE</sequence>
<dbReference type="Proteomes" id="UP000192257">
    <property type="component" value="Unassembled WGS sequence"/>
</dbReference>
<dbReference type="STRING" id="67003.A0A1X0NLJ2"/>
<gene>
    <name evidence="2" type="ORF">TM35_000341390</name>
</gene>
<dbReference type="GeneID" id="39988817"/>
<dbReference type="OrthoDB" id="62528at2759"/>
<dbReference type="InterPro" id="IPR052634">
    <property type="entry name" value="Sperm_flagellar-bone_growth"/>
</dbReference>
<proteinExistence type="predicted"/>
<feature type="region of interest" description="Disordered" evidence="1">
    <location>
        <begin position="1152"/>
        <end position="1181"/>
    </location>
</feature>
<evidence type="ECO:0000256" key="1">
    <source>
        <dbReference type="SAM" id="MobiDB-lite"/>
    </source>
</evidence>